<evidence type="ECO:0000313" key="4">
    <source>
        <dbReference type="Proteomes" id="UP000295620"/>
    </source>
</evidence>
<gene>
    <name evidence="3" type="ORF">ATK78_1248</name>
</gene>
<dbReference type="AlphaFoldDB" id="A0A4R6T144"/>
<feature type="domain" description="Alginate export" evidence="2">
    <location>
        <begin position="60"/>
        <end position="437"/>
    </location>
</feature>
<evidence type="ECO:0000259" key="2">
    <source>
        <dbReference type="Pfam" id="PF13372"/>
    </source>
</evidence>
<dbReference type="Pfam" id="PF13372">
    <property type="entry name" value="Alginate_exp"/>
    <property type="match status" value="1"/>
</dbReference>
<reference evidence="3 4" key="1">
    <citation type="submission" date="2019-03" db="EMBL/GenBank/DDBJ databases">
        <title>Genomic Encyclopedia of Archaeal and Bacterial Type Strains, Phase II (KMG-II): from individual species to whole genera.</title>
        <authorList>
            <person name="Goeker M."/>
        </authorList>
    </citation>
    <scope>NUCLEOTIDE SEQUENCE [LARGE SCALE GENOMIC DNA]</scope>
    <source>
        <strain evidence="3 4">DSM 19035</strain>
    </source>
</reference>
<keyword evidence="1" id="KW-0732">Signal</keyword>
<dbReference type="InterPro" id="IPR053728">
    <property type="entry name" value="Alginate_Permeability_Chnl"/>
</dbReference>
<dbReference type="OrthoDB" id="311329at2"/>
<organism evidence="3 4">
    <name type="scientific">Pedobacter metabolipauper</name>
    <dbReference type="NCBI Taxonomy" id="425513"/>
    <lineage>
        <taxon>Bacteria</taxon>
        <taxon>Pseudomonadati</taxon>
        <taxon>Bacteroidota</taxon>
        <taxon>Sphingobacteriia</taxon>
        <taxon>Sphingobacteriales</taxon>
        <taxon>Sphingobacteriaceae</taxon>
        <taxon>Pedobacter</taxon>
    </lineage>
</organism>
<protein>
    <submittedName>
        <fullName evidence="3">Alginate export protein</fullName>
    </submittedName>
</protein>
<evidence type="ECO:0000256" key="1">
    <source>
        <dbReference type="SAM" id="SignalP"/>
    </source>
</evidence>
<dbReference type="Gene3D" id="2.40.160.100">
    <property type="match status" value="1"/>
</dbReference>
<dbReference type="EMBL" id="SNYC01000003">
    <property type="protein sequence ID" value="TDQ12117.1"/>
    <property type="molecule type" value="Genomic_DNA"/>
</dbReference>
<dbReference type="Proteomes" id="UP000295620">
    <property type="component" value="Unassembled WGS sequence"/>
</dbReference>
<proteinExistence type="predicted"/>
<comment type="caution">
    <text evidence="3">The sequence shown here is derived from an EMBL/GenBank/DDBJ whole genome shotgun (WGS) entry which is preliminary data.</text>
</comment>
<evidence type="ECO:0000313" key="3">
    <source>
        <dbReference type="EMBL" id="TDQ12117.1"/>
    </source>
</evidence>
<keyword evidence="4" id="KW-1185">Reference proteome</keyword>
<sequence length="456" mass="51899">MQTKKLIFVFLMFLSGVLQAQKINFKPMRYDEDYRYLATDTSTWYNRFKFVPLSPDKKDYLSLGGEFRTQYFKYTNPEWGDALQDKDGFTLARYLFHADLHLGKGLRAFVQLQSGLSNGEIEASSPVNENPLDLHQAFVDVNLPLNKVGLVLRLGRQEMSYGSQRIVSVREAPNNRQSFDGAKVIMNIKKLRLDAFFTNYVQAKKGIFDDGFSNGTRFWGAYGAFSKLLPFDNLDLYYFGYKKESSAFDDGKGQEMRHSLGIRTTGTHNGFQYDAEGLYQFGKFAGNDISAWTVSTHLSYTFAGLLYQPKMGFKTEVISGDRNYGDGKMNTFNPLFPRGGYFGLAALIGPANLFDVHPYLEIKLSKTLTLGQDYDVFWRMQRNDGIYAVNGRMLYSGKNTQSKYIGAQLGSSIEYLPISALYFRAEYTWFNSGKYLMETSTGSNISMFGITATFRF</sequence>
<feature type="signal peptide" evidence="1">
    <location>
        <begin position="1"/>
        <end position="20"/>
    </location>
</feature>
<dbReference type="RefSeq" id="WP_133575128.1">
    <property type="nucleotide sequence ID" value="NZ_SNYC01000003.1"/>
</dbReference>
<accession>A0A4R6T144</accession>
<dbReference type="InterPro" id="IPR025388">
    <property type="entry name" value="Alginate_export_dom"/>
</dbReference>
<name>A0A4R6T144_9SPHI</name>
<feature type="chain" id="PRO_5020356115" evidence="1">
    <location>
        <begin position="21"/>
        <end position="456"/>
    </location>
</feature>